<gene>
    <name evidence="8" type="ORF">QTO34_013123</name>
</gene>
<dbReference type="SUPFAM" id="SSF58069">
    <property type="entry name" value="Virus ectodomain"/>
    <property type="match status" value="1"/>
</dbReference>
<keyword evidence="6" id="KW-1015">Disulfide bond</keyword>
<dbReference type="Gene3D" id="1.10.287.210">
    <property type="match status" value="1"/>
</dbReference>
<dbReference type="PANTHER" id="PTHR10424:SF75">
    <property type="entry name" value="ENDOGENOUS RETROVIRUS GROUP S71 MEMBER 1 ENV POLYPROTEIN"/>
    <property type="match status" value="1"/>
</dbReference>
<evidence type="ECO:0000313" key="8">
    <source>
        <dbReference type="EMBL" id="KAK1344429.1"/>
    </source>
</evidence>
<feature type="transmembrane region" description="Helical" evidence="7">
    <location>
        <begin position="69"/>
        <end position="102"/>
    </location>
</feature>
<dbReference type="EMBL" id="JAULJE010000003">
    <property type="protein sequence ID" value="KAK1344429.1"/>
    <property type="molecule type" value="Genomic_DNA"/>
</dbReference>
<dbReference type="PANTHER" id="PTHR10424">
    <property type="entry name" value="VIRAL ENVELOPE PROTEIN"/>
    <property type="match status" value="1"/>
</dbReference>
<evidence type="ECO:0000256" key="7">
    <source>
        <dbReference type="SAM" id="Phobius"/>
    </source>
</evidence>
<comment type="caution">
    <text evidence="8">The sequence shown here is derived from an EMBL/GenBank/DDBJ whole genome shotgun (WGS) entry which is preliminary data.</text>
</comment>
<keyword evidence="4 7" id="KW-1133">Transmembrane helix</keyword>
<name>A0AA40LUV2_CNENI</name>
<evidence type="ECO:0008006" key="10">
    <source>
        <dbReference type="Google" id="ProtNLM"/>
    </source>
</evidence>
<evidence type="ECO:0000256" key="1">
    <source>
        <dbReference type="ARBA" id="ARBA00004167"/>
    </source>
</evidence>
<dbReference type="Pfam" id="PF00429">
    <property type="entry name" value="TLV_coat"/>
    <property type="match status" value="1"/>
</dbReference>
<protein>
    <recommendedName>
        <fullName evidence="10">ENV1 protein</fullName>
    </recommendedName>
</protein>
<dbReference type="GO" id="GO:0016020">
    <property type="term" value="C:membrane"/>
    <property type="evidence" value="ECO:0007669"/>
    <property type="project" value="UniProtKB-SubCell"/>
</dbReference>
<keyword evidence="9" id="KW-1185">Reference proteome</keyword>
<keyword evidence="3" id="KW-0732">Signal</keyword>
<evidence type="ECO:0000256" key="2">
    <source>
        <dbReference type="ARBA" id="ARBA00022692"/>
    </source>
</evidence>
<evidence type="ECO:0000256" key="5">
    <source>
        <dbReference type="ARBA" id="ARBA00023136"/>
    </source>
</evidence>
<keyword evidence="2 7" id="KW-0812">Transmembrane</keyword>
<evidence type="ECO:0000313" key="9">
    <source>
        <dbReference type="Proteomes" id="UP001177744"/>
    </source>
</evidence>
<evidence type="ECO:0000256" key="6">
    <source>
        <dbReference type="ARBA" id="ARBA00023157"/>
    </source>
</evidence>
<evidence type="ECO:0000256" key="4">
    <source>
        <dbReference type="ARBA" id="ARBA00022989"/>
    </source>
</evidence>
<sequence>MDSLAETVLQNRRGLALLLLQQGGLCTALGENSCFYANNSGKIVKKQQQKTKLEQSKNWFQRLFNWSPWLTTLLSAAIGPLTLLLLALIMGPCLINCFANFIQQRMNSVKLMVLRSHYDPLPNNNLEESTILLLYVKPVGNEQ</sequence>
<evidence type="ECO:0000256" key="3">
    <source>
        <dbReference type="ARBA" id="ARBA00022729"/>
    </source>
</evidence>
<accession>A0AA40LUV2</accession>
<dbReference type="Proteomes" id="UP001177744">
    <property type="component" value="Unassembled WGS sequence"/>
</dbReference>
<proteinExistence type="predicted"/>
<dbReference type="InterPro" id="IPR018154">
    <property type="entry name" value="TLV/ENV_coat_polyprotein"/>
</dbReference>
<keyword evidence="5 7" id="KW-0472">Membrane</keyword>
<reference evidence="8" key="1">
    <citation type="submission" date="2023-06" db="EMBL/GenBank/DDBJ databases">
        <title>Reference genome for the Northern bat (Eptesicus nilssonii), a most northern bat species.</title>
        <authorList>
            <person name="Laine V.N."/>
            <person name="Pulliainen A.T."/>
            <person name="Lilley T.M."/>
        </authorList>
    </citation>
    <scope>NUCLEOTIDE SEQUENCE</scope>
    <source>
        <strain evidence="8">BLF_Eptnil</strain>
        <tissue evidence="8">Kidney</tissue>
    </source>
</reference>
<dbReference type="AlphaFoldDB" id="A0AA40LUV2"/>
<organism evidence="8 9">
    <name type="scientific">Cnephaeus nilssonii</name>
    <name type="common">Northern bat</name>
    <name type="synonym">Eptesicus nilssonii</name>
    <dbReference type="NCBI Taxonomy" id="3371016"/>
    <lineage>
        <taxon>Eukaryota</taxon>
        <taxon>Metazoa</taxon>
        <taxon>Chordata</taxon>
        <taxon>Craniata</taxon>
        <taxon>Vertebrata</taxon>
        <taxon>Euteleostomi</taxon>
        <taxon>Mammalia</taxon>
        <taxon>Eutheria</taxon>
        <taxon>Laurasiatheria</taxon>
        <taxon>Chiroptera</taxon>
        <taxon>Yangochiroptera</taxon>
        <taxon>Vespertilionidae</taxon>
        <taxon>Cnephaeus</taxon>
    </lineage>
</organism>
<comment type="subcellular location">
    <subcellularLocation>
        <location evidence="1">Membrane</location>
        <topology evidence="1">Single-pass membrane protein</topology>
    </subcellularLocation>
</comment>